<keyword evidence="2" id="KW-1185">Reference proteome</keyword>
<protein>
    <submittedName>
        <fullName evidence="1">Type II toxin-antitoxin system VapB family antitoxin</fullName>
    </submittedName>
</protein>
<evidence type="ECO:0000313" key="2">
    <source>
        <dbReference type="Proteomes" id="UP000678016"/>
    </source>
</evidence>
<evidence type="ECO:0000313" key="1">
    <source>
        <dbReference type="EMBL" id="QUX27939.1"/>
    </source>
</evidence>
<proteinExistence type="predicted"/>
<dbReference type="Pfam" id="PF09957">
    <property type="entry name" value="VapB_antitoxin"/>
    <property type="match status" value="1"/>
</dbReference>
<gene>
    <name evidence="1" type="ORF">KGD83_22100</name>
</gene>
<dbReference type="RefSeq" id="WP_212640980.1">
    <property type="nucleotide sequence ID" value="NZ_CP074132.1"/>
</dbReference>
<sequence length="71" mass="7638">MTKVLIDVDDEALTGAAELYGTKTGKDTVNTALRDAVKRLGRSAALSEMRELAAEGGVDLEALSDKRNCRR</sequence>
<reference evidence="2" key="1">
    <citation type="submission" date="2021-05" db="EMBL/GenBank/DDBJ databases">
        <title>Direct Submission.</title>
        <authorList>
            <person name="Li K."/>
            <person name="Gao J."/>
        </authorList>
    </citation>
    <scope>NUCLEOTIDE SEQUENCE [LARGE SCALE GENOMIC DNA]</scope>
    <source>
        <strain evidence="2">HDS12</strain>
    </source>
</reference>
<dbReference type="InterPro" id="IPR019239">
    <property type="entry name" value="VapB_antitoxin"/>
</dbReference>
<organism evidence="1 2">
    <name type="scientific">Nocardiopsis akebiae</name>
    <dbReference type="NCBI Taxonomy" id="2831968"/>
    <lineage>
        <taxon>Bacteria</taxon>
        <taxon>Bacillati</taxon>
        <taxon>Actinomycetota</taxon>
        <taxon>Actinomycetes</taxon>
        <taxon>Streptosporangiales</taxon>
        <taxon>Nocardiopsidaceae</taxon>
        <taxon>Nocardiopsis</taxon>
    </lineage>
</organism>
<name>A0ABX8C0Q2_9ACTN</name>
<accession>A0ABX8C0Q2</accession>
<dbReference type="Proteomes" id="UP000678016">
    <property type="component" value="Chromosome"/>
</dbReference>
<dbReference type="EMBL" id="CP074132">
    <property type="protein sequence ID" value="QUX27939.1"/>
    <property type="molecule type" value="Genomic_DNA"/>
</dbReference>